<gene>
    <name evidence="6" type="primary">SLC33A1</name>
    <name evidence="6" type="ORF">TNCT_375051</name>
</gene>
<evidence type="ECO:0000256" key="2">
    <source>
        <dbReference type="ARBA" id="ARBA00022692"/>
    </source>
</evidence>
<keyword evidence="3 5" id="KW-1133">Transmembrane helix</keyword>
<dbReference type="AlphaFoldDB" id="A0A8X6F8D7"/>
<keyword evidence="4 5" id="KW-0472">Membrane</keyword>
<comment type="subcellular location">
    <subcellularLocation>
        <location evidence="1">Membrane</location>
        <topology evidence="1">Multi-pass membrane protein</topology>
    </subcellularLocation>
</comment>
<dbReference type="SUPFAM" id="SSF103473">
    <property type="entry name" value="MFS general substrate transporter"/>
    <property type="match status" value="1"/>
</dbReference>
<keyword evidence="7" id="KW-1185">Reference proteome</keyword>
<evidence type="ECO:0000256" key="1">
    <source>
        <dbReference type="ARBA" id="ARBA00004141"/>
    </source>
</evidence>
<feature type="transmembrane region" description="Helical" evidence="5">
    <location>
        <begin position="379"/>
        <end position="407"/>
    </location>
</feature>
<feature type="transmembrane region" description="Helical" evidence="5">
    <location>
        <begin position="480"/>
        <end position="497"/>
    </location>
</feature>
<dbReference type="OrthoDB" id="6415790at2759"/>
<dbReference type="FunFam" id="1.20.1250.20:FF:000814">
    <property type="entry name" value="Uncharacterized protein"/>
    <property type="match status" value="1"/>
</dbReference>
<evidence type="ECO:0000256" key="4">
    <source>
        <dbReference type="ARBA" id="ARBA00023136"/>
    </source>
</evidence>
<evidence type="ECO:0000256" key="5">
    <source>
        <dbReference type="SAM" id="Phobius"/>
    </source>
</evidence>
<feature type="transmembrane region" description="Helical" evidence="5">
    <location>
        <begin position="271"/>
        <end position="294"/>
    </location>
</feature>
<feature type="transmembrane region" description="Helical" evidence="5">
    <location>
        <begin position="181"/>
        <end position="206"/>
    </location>
</feature>
<dbReference type="PANTHER" id="PTHR12778">
    <property type="entry name" value="SOLUTE CARRIER FAMILY 33 ACETYL-COA TRANSPORTER -RELATED"/>
    <property type="match status" value="1"/>
</dbReference>
<name>A0A8X6F8D7_TRICU</name>
<protein>
    <submittedName>
        <fullName evidence="6">Acetyl-coenzyme A transporter 1</fullName>
    </submittedName>
</protein>
<dbReference type="InterPro" id="IPR024371">
    <property type="entry name" value="AcetylCoA_trans_1-like"/>
</dbReference>
<dbReference type="InterPro" id="IPR036259">
    <property type="entry name" value="MFS_trans_sf"/>
</dbReference>
<dbReference type="Proteomes" id="UP000887116">
    <property type="component" value="Unassembled WGS sequence"/>
</dbReference>
<accession>A0A8X6F8D7</accession>
<reference evidence="6" key="1">
    <citation type="submission" date="2020-07" db="EMBL/GenBank/DDBJ databases">
        <title>Multicomponent nature underlies the extraordinary mechanical properties of spider dragline silk.</title>
        <authorList>
            <person name="Kono N."/>
            <person name="Nakamura H."/>
            <person name="Mori M."/>
            <person name="Yoshida Y."/>
            <person name="Ohtoshi R."/>
            <person name="Malay A.D."/>
            <person name="Moran D.A.P."/>
            <person name="Tomita M."/>
            <person name="Numata K."/>
            <person name="Arakawa K."/>
        </authorList>
    </citation>
    <scope>NUCLEOTIDE SEQUENCE</scope>
</reference>
<dbReference type="EMBL" id="BMAO01011433">
    <property type="protein sequence ID" value="GFQ73643.1"/>
    <property type="molecule type" value="Genomic_DNA"/>
</dbReference>
<dbReference type="Gene3D" id="1.20.1250.20">
    <property type="entry name" value="MFS general substrate transporter like domains"/>
    <property type="match status" value="1"/>
</dbReference>
<feature type="transmembrane region" description="Helical" evidence="5">
    <location>
        <begin position="148"/>
        <end position="169"/>
    </location>
</feature>
<comment type="caution">
    <text evidence="6">The sequence shown here is derived from an EMBL/GenBank/DDBJ whole genome shotgun (WGS) entry which is preliminary data.</text>
</comment>
<feature type="transmembrane region" description="Helical" evidence="5">
    <location>
        <begin position="48"/>
        <end position="72"/>
    </location>
</feature>
<evidence type="ECO:0000256" key="3">
    <source>
        <dbReference type="ARBA" id="ARBA00022989"/>
    </source>
</evidence>
<feature type="transmembrane region" description="Helical" evidence="5">
    <location>
        <begin position="345"/>
        <end position="367"/>
    </location>
</feature>
<dbReference type="InterPro" id="IPR004752">
    <property type="entry name" value="AmpG_permease/AT-1"/>
</dbReference>
<feature type="transmembrane region" description="Helical" evidence="5">
    <location>
        <begin position="116"/>
        <end position="136"/>
    </location>
</feature>
<organism evidence="6 7">
    <name type="scientific">Trichonephila clavata</name>
    <name type="common">Joro spider</name>
    <name type="synonym">Nephila clavata</name>
    <dbReference type="NCBI Taxonomy" id="2740835"/>
    <lineage>
        <taxon>Eukaryota</taxon>
        <taxon>Metazoa</taxon>
        <taxon>Ecdysozoa</taxon>
        <taxon>Arthropoda</taxon>
        <taxon>Chelicerata</taxon>
        <taxon>Arachnida</taxon>
        <taxon>Araneae</taxon>
        <taxon>Araneomorphae</taxon>
        <taxon>Entelegynae</taxon>
        <taxon>Araneoidea</taxon>
        <taxon>Nephilidae</taxon>
        <taxon>Trichonephila</taxon>
    </lineage>
</organism>
<feature type="transmembrane region" description="Helical" evidence="5">
    <location>
        <begin position="226"/>
        <end position="250"/>
    </location>
</feature>
<dbReference type="GO" id="GO:0035348">
    <property type="term" value="P:acetyl-CoA transmembrane transport"/>
    <property type="evidence" value="ECO:0007669"/>
    <property type="project" value="InterPro"/>
</dbReference>
<proteinExistence type="predicted"/>
<dbReference type="PANTHER" id="PTHR12778:SF9">
    <property type="entry name" value="ACETYL-COENZYME A TRANSPORTER 1"/>
    <property type="match status" value="1"/>
</dbReference>
<dbReference type="GO" id="GO:0008521">
    <property type="term" value="F:acetyl-CoA transmembrane transporter activity"/>
    <property type="evidence" value="ECO:0007669"/>
    <property type="project" value="InterPro"/>
</dbReference>
<sequence length="526" mass="59717">MERRRSAKSNEYDMHEVDDFENTGLVNTRAPERQVTDSEALRKDRMNILILLFLYVLQGIPLGLAGSIPMVLQNRKISYTQQAIFSFVNWPFSVKLLWAPAVDSLYWKQLGRRKTWLIPTQYLIGLFMIILSLSITTLLGDDHNEPNVLYLTLAFICMNFLAATQDIAVDGWALTMLSRQNVGYASVCNSVGQTAGYFLGNVVFLALESADFCNKYLRYDPQPEGIVTLSSFLKLWGIIFFISTTLVLIFKAEKEERLPDTMGIKETYFQLFRVLNLRNMWLVVSFLLTAKIAFAATDSVTGLKLIEAGVQKEHLALLAVPMVPLQILLPLLISRYTNGPKPLSVFLMAYPFRLLFGILFAALVWWTHQVKLESGGFPIYYYVVILLSYAVHQITVYSIFVALMAFFAKISDPAIGGTYMTLLNTICNLGGNWPSTLALWLVDPLTSEACENPLFSCDTKELAQKCTEAGHQCLTVWDGYYVETIICIIFGFLWLKWGRSVVRRLQQLPMSAWKCPSWHSKLVERV</sequence>
<dbReference type="GO" id="GO:0016020">
    <property type="term" value="C:membrane"/>
    <property type="evidence" value="ECO:0007669"/>
    <property type="project" value="UniProtKB-SubCell"/>
</dbReference>
<evidence type="ECO:0000313" key="6">
    <source>
        <dbReference type="EMBL" id="GFQ73643.1"/>
    </source>
</evidence>
<keyword evidence="2 5" id="KW-0812">Transmembrane</keyword>
<dbReference type="Pfam" id="PF13000">
    <property type="entry name" value="Acatn"/>
    <property type="match status" value="1"/>
</dbReference>
<feature type="transmembrane region" description="Helical" evidence="5">
    <location>
        <begin position="314"/>
        <end position="333"/>
    </location>
</feature>
<evidence type="ECO:0000313" key="7">
    <source>
        <dbReference type="Proteomes" id="UP000887116"/>
    </source>
</evidence>